<protein>
    <submittedName>
        <fullName evidence="2">RNA-directed DNA polymerase, eukaryota</fullName>
    </submittedName>
</protein>
<gene>
    <name evidence="1" type="ORF">Tci_897500</name>
    <name evidence="2" type="ORF">Tci_897876</name>
</gene>
<evidence type="ECO:0000313" key="1">
    <source>
        <dbReference type="EMBL" id="GFD25531.1"/>
    </source>
</evidence>
<comment type="caution">
    <text evidence="2">The sequence shown here is derived from an EMBL/GenBank/DDBJ whole genome shotgun (WGS) entry which is preliminary data.</text>
</comment>
<feature type="non-terminal residue" evidence="2">
    <location>
        <position position="1"/>
    </location>
</feature>
<keyword evidence="2" id="KW-0548">Nucleotidyltransferase</keyword>
<proteinExistence type="predicted"/>
<accession>A0A699UTD0</accession>
<dbReference type="EMBL" id="BKCJ011364303">
    <property type="protein sequence ID" value="GFD25907.1"/>
    <property type="molecule type" value="Genomic_DNA"/>
</dbReference>
<organism evidence="2">
    <name type="scientific">Tanacetum cinerariifolium</name>
    <name type="common">Dalmatian daisy</name>
    <name type="synonym">Chrysanthemum cinerariifolium</name>
    <dbReference type="NCBI Taxonomy" id="118510"/>
    <lineage>
        <taxon>Eukaryota</taxon>
        <taxon>Viridiplantae</taxon>
        <taxon>Streptophyta</taxon>
        <taxon>Embryophyta</taxon>
        <taxon>Tracheophyta</taxon>
        <taxon>Spermatophyta</taxon>
        <taxon>Magnoliopsida</taxon>
        <taxon>eudicotyledons</taxon>
        <taxon>Gunneridae</taxon>
        <taxon>Pentapetalae</taxon>
        <taxon>asterids</taxon>
        <taxon>campanulids</taxon>
        <taxon>Asterales</taxon>
        <taxon>Asteraceae</taxon>
        <taxon>Asteroideae</taxon>
        <taxon>Anthemideae</taxon>
        <taxon>Anthemidinae</taxon>
        <taxon>Tanacetum</taxon>
    </lineage>
</organism>
<reference evidence="2" key="1">
    <citation type="journal article" date="2019" name="Sci. Rep.">
        <title>Draft genome of Tanacetum cinerariifolium, the natural source of mosquito coil.</title>
        <authorList>
            <person name="Yamashiro T."/>
            <person name="Shiraishi A."/>
            <person name="Satake H."/>
            <person name="Nakayama K."/>
        </authorList>
    </citation>
    <scope>NUCLEOTIDE SEQUENCE</scope>
</reference>
<dbReference type="AlphaFoldDB" id="A0A699UTD0"/>
<sequence length="85" mass="10163">NTRFFHGVLNKKRNQMAIRGVLVDGKWIDHPSEVKGEFFKHFYDRFNKPVDNRIPFETTFPNQISRDQQIELERMVTKEELKVAV</sequence>
<dbReference type="EMBL" id="BKCJ011361450">
    <property type="protein sequence ID" value="GFD25531.1"/>
    <property type="molecule type" value="Genomic_DNA"/>
</dbReference>
<evidence type="ECO:0000313" key="2">
    <source>
        <dbReference type="EMBL" id="GFD25907.1"/>
    </source>
</evidence>
<dbReference type="GO" id="GO:0003964">
    <property type="term" value="F:RNA-directed DNA polymerase activity"/>
    <property type="evidence" value="ECO:0007669"/>
    <property type="project" value="UniProtKB-KW"/>
</dbReference>
<keyword evidence="2" id="KW-0808">Transferase</keyword>
<name>A0A699UTD0_TANCI</name>
<keyword evidence="2" id="KW-0695">RNA-directed DNA polymerase</keyword>